<name>A0A2N5UN36_9BASI</name>
<protein>
    <submittedName>
        <fullName evidence="2">Uncharacterized protein</fullName>
    </submittedName>
</protein>
<reference evidence="2 3" key="1">
    <citation type="submission" date="2017-11" db="EMBL/GenBank/DDBJ databases">
        <title>De novo assembly and phasing of dikaryotic genomes from two isolates of Puccinia coronata f. sp. avenae, the causal agent of oat crown rust.</title>
        <authorList>
            <person name="Miller M.E."/>
            <person name="Zhang Y."/>
            <person name="Omidvar V."/>
            <person name="Sperschneider J."/>
            <person name="Schwessinger B."/>
            <person name="Raley C."/>
            <person name="Palmer J.M."/>
            <person name="Garnica D."/>
            <person name="Upadhyaya N."/>
            <person name="Rathjen J."/>
            <person name="Taylor J.M."/>
            <person name="Park R.F."/>
            <person name="Dodds P.N."/>
            <person name="Hirsch C.D."/>
            <person name="Kianian S.F."/>
            <person name="Figueroa M."/>
        </authorList>
    </citation>
    <scope>NUCLEOTIDE SEQUENCE [LARGE SCALE GENOMIC DNA]</scope>
    <source>
        <strain evidence="2">12NC29</strain>
    </source>
</reference>
<sequence>MQIPETHLTEAREQEIAIKTSNLEARALGEAREMSVMPSATGSNGIPLRTKR</sequence>
<gene>
    <name evidence="2" type="ORF">PCANC_22568</name>
</gene>
<evidence type="ECO:0000313" key="2">
    <source>
        <dbReference type="EMBL" id="PLW39056.1"/>
    </source>
</evidence>
<dbReference type="EMBL" id="PGCJ01000199">
    <property type="protein sequence ID" value="PLW39056.1"/>
    <property type="molecule type" value="Genomic_DNA"/>
</dbReference>
<evidence type="ECO:0000256" key="1">
    <source>
        <dbReference type="SAM" id="MobiDB-lite"/>
    </source>
</evidence>
<evidence type="ECO:0000313" key="3">
    <source>
        <dbReference type="Proteomes" id="UP000235388"/>
    </source>
</evidence>
<organism evidence="2 3">
    <name type="scientific">Puccinia coronata f. sp. avenae</name>
    <dbReference type="NCBI Taxonomy" id="200324"/>
    <lineage>
        <taxon>Eukaryota</taxon>
        <taxon>Fungi</taxon>
        <taxon>Dikarya</taxon>
        <taxon>Basidiomycota</taxon>
        <taxon>Pucciniomycotina</taxon>
        <taxon>Pucciniomycetes</taxon>
        <taxon>Pucciniales</taxon>
        <taxon>Pucciniaceae</taxon>
        <taxon>Puccinia</taxon>
    </lineage>
</organism>
<proteinExistence type="predicted"/>
<accession>A0A2N5UN36</accession>
<feature type="region of interest" description="Disordered" evidence="1">
    <location>
        <begin position="29"/>
        <end position="52"/>
    </location>
</feature>
<dbReference type="AlphaFoldDB" id="A0A2N5UN36"/>
<comment type="caution">
    <text evidence="2">The sequence shown here is derived from an EMBL/GenBank/DDBJ whole genome shotgun (WGS) entry which is preliminary data.</text>
</comment>
<keyword evidence="3" id="KW-1185">Reference proteome</keyword>
<dbReference type="Proteomes" id="UP000235388">
    <property type="component" value="Unassembled WGS sequence"/>
</dbReference>